<dbReference type="OrthoDB" id="10012212at2759"/>
<dbReference type="PANTHER" id="PTHR13505">
    <property type="entry name" value="TRANSMEMBRANE PROTEIN 208"/>
    <property type="match status" value="1"/>
</dbReference>
<dbReference type="OMA" id="GRPKYDA"/>
<name>A3LR55_PICST</name>
<dbReference type="Proteomes" id="UP000002258">
    <property type="component" value="Chromosome 3"/>
</dbReference>
<dbReference type="GO" id="GO:0006624">
    <property type="term" value="P:vacuolar protein processing"/>
    <property type="evidence" value="ECO:0007669"/>
    <property type="project" value="TreeGrafter"/>
</dbReference>
<dbReference type="AlphaFoldDB" id="A3LR55"/>
<comment type="subcellular location">
    <subcellularLocation>
        <location evidence="1">Endoplasmic reticulum membrane</location>
        <topology evidence="1">Multi-pass membrane protein</topology>
    </subcellularLocation>
</comment>
<keyword evidence="10" id="KW-1185">Reference proteome</keyword>
<feature type="transmembrane region" description="Helical" evidence="8">
    <location>
        <begin position="86"/>
        <end position="107"/>
    </location>
</feature>
<feature type="compositionally biased region" description="Basic and acidic residues" evidence="7">
    <location>
        <begin position="154"/>
        <end position="169"/>
    </location>
</feature>
<evidence type="ECO:0000256" key="2">
    <source>
        <dbReference type="ARBA" id="ARBA00009950"/>
    </source>
</evidence>
<reference evidence="9 10" key="1">
    <citation type="journal article" date="2007" name="Nat. Biotechnol.">
        <title>Genome sequence of the lignocellulose-bioconverting and xylose-fermenting yeast Pichia stipitis.</title>
        <authorList>
            <person name="Jeffries T.W."/>
            <person name="Grigoriev I.V."/>
            <person name="Grimwood J."/>
            <person name="Laplaza J.M."/>
            <person name="Aerts A."/>
            <person name="Salamov A."/>
            <person name="Schmutz J."/>
            <person name="Lindquist E."/>
            <person name="Dehal P."/>
            <person name="Shapiro H."/>
            <person name="Jin Y.S."/>
            <person name="Passoth V."/>
            <person name="Richardson P.M."/>
        </authorList>
    </citation>
    <scope>NUCLEOTIDE SEQUENCE [LARGE SCALE GENOMIC DNA]</scope>
    <source>
        <strain evidence="10">ATCC 58785 / CBS 6054 / NBRC 10063 / NRRL Y-11545</strain>
    </source>
</reference>
<keyword evidence="4" id="KW-0256">Endoplasmic reticulum</keyword>
<evidence type="ECO:0000313" key="10">
    <source>
        <dbReference type="Proteomes" id="UP000002258"/>
    </source>
</evidence>
<organism evidence="9 10">
    <name type="scientific">Scheffersomyces stipitis (strain ATCC 58785 / CBS 6054 / NBRC 10063 / NRRL Y-11545)</name>
    <name type="common">Yeast</name>
    <name type="synonym">Pichia stipitis</name>
    <dbReference type="NCBI Taxonomy" id="322104"/>
    <lineage>
        <taxon>Eukaryota</taxon>
        <taxon>Fungi</taxon>
        <taxon>Dikarya</taxon>
        <taxon>Ascomycota</taxon>
        <taxon>Saccharomycotina</taxon>
        <taxon>Pichiomycetes</taxon>
        <taxon>Debaryomycetaceae</taxon>
        <taxon>Scheffersomyces</taxon>
    </lineage>
</organism>
<evidence type="ECO:0000313" key="9">
    <source>
        <dbReference type="EMBL" id="ABN65326.1"/>
    </source>
</evidence>
<dbReference type="RefSeq" id="XP_001383355.1">
    <property type="nucleotide sequence ID" value="XM_001383318.1"/>
</dbReference>
<evidence type="ECO:0000256" key="4">
    <source>
        <dbReference type="ARBA" id="ARBA00022824"/>
    </source>
</evidence>
<dbReference type="GO" id="GO:0005789">
    <property type="term" value="C:endoplasmic reticulum membrane"/>
    <property type="evidence" value="ECO:0007669"/>
    <property type="project" value="UniProtKB-SubCell"/>
</dbReference>
<dbReference type="KEGG" id="pic:PICST_30568"/>
<evidence type="ECO:0008006" key="11">
    <source>
        <dbReference type="Google" id="ProtNLM"/>
    </source>
</evidence>
<dbReference type="Pfam" id="PF05620">
    <property type="entry name" value="TMEM208_SND2"/>
    <property type="match status" value="1"/>
</dbReference>
<proteinExistence type="inferred from homology"/>
<keyword evidence="6 8" id="KW-0472">Membrane</keyword>
<evidence type="ECO:0000256" key="6">
    <source>
        <dbReference type="ARBA" id="ARBA00023136"/>
    </source>
</evidence>
<keyword evidence="3 8" id="KW-0812">Transmembrane</keyword>
<accession>A3LR55</accession>
<dbReference type="GeneID" id="4837717"/>
<dbReference type="STRING" id="322104.A3LR55"/>
<dbReference type="PANTHER" id="PTHR13505:SF7">
    <property type="entry name" value="TRANSMEMBRANE PROTEIN 208"/>
    <property type="match status" value="1"/>
</dbReference>
<dbReference type="FunCoup" id="A3LR55">
    <property type="interactions" value="170"/>
</dbReference>
<feature type="region of interest" description="Disordered" evidence="7">
    <location>
        <begin position="143"/>
        <end position="176"/>
    </location>
</feature>
<dbReference type="HOGENOM" id="CLU_094308_2_1_1"/>
<evidence type="ECO:0000256" key="8">
    <source>
        <dbReference type="SAM" id="Phobius"/>
    </source>
</evidence>
<comment type="similarity">
    <text evidence="2">Belongs to the TMEM208 family.</text>
</comment>
<evidence type="ECO:0000256" key="1">
    <source>
        <dbReference type="ARBA" id="ARBA00004477"/>
    </source>
</evidence>
<dbReference type="eggNOG" id="KOG3269">
    <property type="taxonomic scope" value="Eukaryota"/>
</dbReference>
<protein>
    <recommendedName>
        <fullName evidence="11">DUF788-domain-containing protein</fullName>
    </recommendedName>
</protein>
<dbReference type="GO" id="GO:0005773">
    <property type="term" value="C:vacuole"/>
    <property type="evidence" value="ECO:0007669"/>
    <property type="project" value="GOC"/>
</dbReference>
<dbReference type="EMBL" id="CP000497">
    <property type="protein sequence ID" value="ABN65326.1"/>
    <property type="molecule type" value="Genomic_DNA"/>
</dbReference>
<sequence length="176" mass="20078">MASQSSKKTAQANTTTLNQLHAISAGINLAVLIIVYFFRRPSNYKPWVLFSLPSWFFQYTLEKSGRPTYQGNKLVRSGEDIHHEGLYEYFFDIIYVTWILDILMVILGTNYVWFLYLAIPGYAGYKIFGVAAPFLKKSKPAKAEASSETSGADSKSKRQTKLEARREKGQGQVRYR</sequence>
<dbReference type="InParanoid" id="A3LR55"/>
<dbReference type="InterPro" id="IPR008506">
    <property type="entry name" value="SND2/TMEM208"/>
</dbReference>
<gene>
    <name evidence="9" type="ORF">PICST_30568</name>
</gene>
<evidence type="ECO:0000256" key="5">
    <source>
        <dbReference type="ARBA" id="ARBA00022989"/>
    </source>
</evidence>
<feature type="transmembrane region" description="Helical" evidence="8">
    <location>
        <begin position="20"/>
        <end position="38"/>
    </location>
</feature>
<keyword evidence="5 8" id="KW-1133">Transmembrane helix</keyword>
<evidence type="ECO:0000256" key="3">
    <source>
        <dbReference type="ARBA" id="ARBA00022692"/>
    </source>
</evidence>
<evidence type="ECO:0000256" key="7">
    <source>
        <dbReference type="SAM" id="MobiDB-lite"/>
    </source>
</evidence>